<dbReference type="SUPFAM" id="SSF52317">
    <property type="entry name" value="Class I glutamine amidotransferase-like"/>
    <property type="match status" value="1"/>
</dbReference>
<organism evidence="15 16">
    <name type="scientific">Paenibacillus amylolyticus</name>
    <dbReference type="NCBI Taxonomy" id="1451"/>
    <lineage>
        <taxon>Bacteria</taxon>
        <taxon>Bacillati</taxon>
        <taxon>Bacillota</taxon>
        <taxon>Bacilli</taxon>
        <taxon>Bacillales</taxon>
        <taxon>Paenibacillaceae</taxon>
        <taxon>Paenibacillus</taxon>
    </lineage>
</organism>
<reference evidence="15 16" key="1">
    <citation type="journal article" date="2016" name="Genome Announc.">
        <title>Draft Genome Sequence of Paenibacillus amylolyticus Heshi-A3, Isolated from Fermented Rice Bran in a Japanese Fermented Seafood Dish.</title>
        <authorList>
            <person name="Akuzawa S."/>
            <person name="Nagaoka J."/>
            <person name="Kanekatsu M."/>
            <person name="Kubota E."/>
            <person name="Ohtake R."/>
            <person name="Suzuki T."/>
            <person name="Kanesaki Y."/>
        </authorList>
    </citation>
    <scope>NUCLEOTIDE SEQUENCE [LARGE SCALE GENOMIC DNA]</scope>
    <source>
        <strain evidence="15 16">Heshi-A3</strain>
    </source>
</reference>
<dbReference type="InterPro" id="IPR013738">
    <property type="entry name" value="Beta_galactosidase_Trimer"/>
</dbReference>
<evidence type="ECO:0000259" key="14">
    <source>
        <dbReference type="Pfam" id="PF08533"/>
    </source>
</evidence>
<dbReference type="EC" id="3.2.1.23" evidence="3 8"/>
<feature type="binding site" evidence="11">
    <location>
        <position position="155"/>
    </location>
    <ligand>
        <name>Zn(2+)</name>
        <dbReference type="ChEBI" id="CHEBI:29105"/>
    </ligand>
</feature>
<evidence type="ECO:0000256" key="1">
    <source>
        <dbReference type="ARBA" id="ARBA00001412"/>
    </source>
</evidence>
<feature type="domain" description="Glycoside hydrolase family 42 N-terminal" evidence="12">
    <location>
        <begin position="8"/>
        <end position="380"/>
    </location>
</feature>
<accession>A0A117I287</accession>
<dbReference type="Pfam" id="PF02449">
    <property type="entry name" value="Glyco_hydro_42"/>
    <property type="match status" value="1"/>
</dbReference>
<dbReference type="GO" id="GO:0006012">
    <property type="term" value="P:galactose metabolic process"/>
    <property type="evidence" value="ECO:0007669"/>
    <property type="project" value="InterPro"/>
</dbReference>
<sequence>MTIKIGIDYYPEQWAPELWEKDAALMQETGVAIVRMAEFAWSRMEPTEGNYQFEWLDAAIEVFASRGMEIVLCTPTNTPPNWMTTRYPDVLPMDEQRHIIRPGVRGHRCNNSPSLRMLGSKFVEAISQRYGKHPAVIGWQIDNEMHYQECHCDTCNRAFVAWLQKRYSNLEELNREWGTVVWSGEYSSWAEVTTPLGTSKPMNPSYLLEYKRFCSDSVGYLLGWQLEILRRNCPDQFVTHNMWQYPNSLDYYDMHNELDFVSVDYYPNELYRDYGDRFPRNGALTLDLVRGIKRRNFWVMEQLSGAQGAWMPIQRTPYPGLIRARSWQTIARGADMVVHFRWRSATVGAEQFWHGLIDHSNVPGRRFREFAELTSEVNQLGELLADSTIVTQVAILHSHDQHTALSLQPQAEGGMHYIDNLSSMHNAFLKMGVGTDVINWTEELDGYKLVIVPSLFLLSEEVAQRLEQFAAKGGTVVLTNRTGVKNMRNVCEMLPLPGLLVEAAGVVVSEYDAIGNSEHRIRNAEGKTFATKQWCDLLELRGAEPIAWYDNDFYEGVPAITVNKLGEGEVYYVGTWPEPSYFYQLFEDILKEKELAPKIQLPEGVELSIRTKGEQNFLFLINLTNEQREITLDVPYRSLLTSERLNQKLTLPALGVDILTV</sequence>
<feature type="binding site" evidence="10">
    <location>
        <position position="143"/>
    </location>
    <ligand>
        <name>substrate</name>
    </ligand>
</feature>
<gene>
    <name evidence="15" type="ORF">PAHA3_3403</name>
</gene>
<comment type="similarity">
    <text evidence="2 8">Belongs to the glycosyl hydrolase 42 family.</text>
</comment>
<feature type="binding site" evidence="10">
    <location>
        <position position="310"/>
    </location>
    <ligand>
        <name>substrate</name>
    </ligand>
</feature>
<dbReference type="RefSeq" id="WP_082762828.1">
    <property type="nucleotide sequence ID" value="NZ_BCNV01000001.1"/>
</dbReference>
<dbReference type="Gene3D" id="3.20.20.80">
    <property type="entry name" value="Glycosidases"/>
    <property type="match status" value="1"/>
</dbReference>
<feature type="domain" description="Beta-galactosidase trimerisation" evidence="13">
    <location>
        <begin position="392"/>
        <end position="595"/>
    </location>
</feature>
<dbReference type="GO" id="GO:0009341">
    <property type="term" value="C:beta-galactosidase complex"/>
    <property type="evidence" value="ECO:0007669"/>
    <property type="project" value="InterPro"/>
</dbReference>
<keyword evidence="6 11" id="KW-0862">Zinc</keyword>
<keyword evidence="7 8" id="KW-0326">Glycosidase</keyword>
<dbReference type="SUPFAM" id="SSF51445">
    <property type="entry name" value="(Trans)glycosidases"/>
    <property type="match status" value="1"/>
</dbReference>
<evidence type="ECO:0000256" key="4">
    <source>
        <dbReference type="ARBA" id="ARBA00022723"/>
    </source>
</evidence>
<feature type="binding site" evidence="11">
    <location>
        <position position="150"/>
    </location>
    <ligand>
        <name>Zn(2+)</name>
        <dbReference type="ChEBI" id="CHEBI:29105"/>
    </ligand>
</feature>
<name>A0A117I287_PAEAM</name>
<dbReference type="PIRSF" id="PIRSF001084">
    <property type="entry name" value="B-galactosidase"/>
    <property type="match status" value="1"/>
</dbReference>
<evidence type="ECO:0000259" key="13">
    <source>
        <dbReference type="Pfam" id="PF08532"/>
    </source>
</evidence>
<comment type="caution">
    <text evidence="15">The sequence shown here is derived from an EMBL/GenBank/DDBJ whole genome shotgun (WGS) entry which is preliminary data.</text>
</comment>
<evidence type="ECO:0000313" key="15">
    <source>
        <dbReference type="EMBL" id="GAS83325.1"/>
    </source>
</evidence>
<dbReference type="PANTHER" id="PTHR36447:SF2">
    <property type="entry name" value="BETA-GALACTOSIDASE YESZ"/>
    <property type="match status" value="1"/>
</dbReference>
<dbReference type="InterPro" id="IPR013529">
    <property type="entry name" value="Glyco_hydro_42_N"/>
</dbReference>
<keyword evidence="5 8" id="KW-0378">Hydrolase</keyword>
<evidence type="ECO:0000259" key="12">
    <source>
        <dbReference type="Pfam" id="PF02449"/>
    </source>
</evidence>
<protein>
    <recommendedName>
        <fullName evidence="3 8">Beta-galactosidase</fullName>
        <shortName evidence="8">Beta-gal</shortName>
        <ecNumber evidence="3 8">3.2.1.23</ecNumber>
    </recommendedName>
</protein>
<evidence type="ECO:0000256" key="10">
    <source>
        <dbReference type="PIRSR" id="PIRSR001084-2"/>
    </source>
</evidence>
<keyword evidence="4 11" id="KW-0479">Metal-binding</keyword>
<evidence type="ECO:0000256" key="8">
    <source>
        <dbReference type="PIRNR" id="PIRNR001084"/>
    </source>
</evidence>
<evidence type="ECO:0000256" key="11">
    <source>
        <dbReference type="PIRSR" id="PIRSR001084-3"/>
    </source>
</evidence>
<comment type="catalytic activity">
    <reaction evidence="1 8">
        <text>Hydrolysis of terminal non-reducing beta-D-galactose residues in beta-D-galactosides.</text>
        <dbReference type="EC" id="3.2.1.23"/>
    </reaction>
</comment>
<feature type="binding site" evidence="10">
    <location>
        <position position="105"/>
    </location>
    <ligand>
        <name>substrate</name>
    </ligand>
</feature>
<evidence type="ECO:0000256" key="3">
    <source>
        <dbReference type="ARBA" id="ARBA00012756"/>
    </source>
</evidence>
<feature type="active site" description="Nucleophile" evidence="9">
    <location>
        <position position="301"/>
    </location>
</feature>
<evidence type="ECO:0000256" key="6">
    <source>
        <dbReference type="ARBA" id="ARBA00022833"/>
    </source>
</evidence>
<dbReference type="EMBL" id="BCNV01000001">
    <property type="protein sequence ID" value="GAS83325.1"/>
    <property type="molecule type" value="Genomic_DNA"/>
</dbReference>
<dbReference type="Pfam" id="PF08533">
    <property type="entry name" value="Glyco_hydro_42C"/>
    <property type="match status" value="1"/>
</dbReference>
<dbReference type="InterPro" id="IPR029062">
    <property type="entry name" value="Class_I_gatase-like"/>
</dbReference>
<evidence type="ECO:0000256" key="9">
    <source>
        <dbReference type="PIRSR" id="PIRSR001084-1"/>
    </source>
</evidence>
<dbReference type="PANTHER" id="PTHR36447">
    <property type="entry name" value="BETA-GALACTOSIDASE GANA"/>
    <property type="match status" value="1"/>
</dbReference>
<evidence type="ECO:0000256" key="2">
    <source>
        <dbReference type="ARBA" id="ARBA00005940"/>
    </source>
</evidence>
<feature type="binding site" evidence="11">
    <location>
        <position position="152"/>
    </location>
    <ligand>
        <name>Zn(2+)</name>
        <dbReference type="ChEBI" id="CHEBI:29105"/>
    </ligand>
</feature>
<dbReference type="AlphaFoldDB" id="A0A117I287"/>
<dbReference type="InterPro" id="IPR017853">
    <property type="entry name" value="GH"/>
</dbReference>
<dbReference type="CDD" id="cd03143">
    <property type="entry name" value="A4_beta-galactosidase_middle_domain"/>
    <property type="match status" value="1"/>
</dbReference>
<feature type="domain" description="Beta-galactosidase C-terminal" evidence="14">
    <location>
        <begin position="604"/>
        <end position="659"/>
    </location>
</feature>
<dbReference type="InterPro" id="IPR003476">
    <property type="entry name" value="Glyco_hydro_42"/>
</dbReference>
<reference evidence="16" key="2">
    <citation type="submission" date="2016-01" db="EMBL/GenBank/DDBJ databases">
        <title>Draft Genome Sequence of Paenibacillus amylolyticus Heshi-A3 that Was Isolated from Fermented Rice Bran with Aging Salted Mackerel, Which Was Named Heshiko as Traditional Fermented Seafood in Japan.</title>
        <authorList>
            <person name="Akuzawa S."/>
            <person name="Nakagawa J."/>
            <person name="Kanekatsu T."/>
            <person name="Kubota E."/>
            <person name="Ohtake R."/>
            <person name="Suzuki T."/>
            <person name="Kanesaki Y."/>
        </authorList>
    </citation>
    <scope>NUCLEOTIDE SEQUENCE [LARGE SCALE GENOMIC DNA]</scope>
    <source>
        <strain evidence="16">Heshi-A3</strain>
    </source>
</reference>
<dbReference type="InterPro" id="IPR013780">
    <property type="entry name" value="Glyco_hydro_b"/>
</dbReference>
<dbReference type="Proteomes" id="UP000069697">
    <property type="component" value="Unassembled WGS sequence"/>
</dbReference>
<dbReference type="Gene3D" id="2.60.40.1180">
    <property type="entry name" value="Golgi alpha-mannosidase II"/>
    <property type="match status" value="1"/>
</dbReference>
<dbReference type="Pfam" id="PF08532">
    <property type="entry name" value="Glyco_hydro_42M"/>
    <property type="match status" value="1"/>
</dbReference>
<dbReference type="GO" id="GO:0004565">
    <property type="term" value="F:beta-galactosidase activity"/>
    <property type="evidence" value="ECO:0007669"/>
    <property type="project" value="UniProtKB-EC"/>
</dbReference>
<proteinExistence type="inferred from homology"/>
<dbReference type="Gene3D" id="3.40.50.880">
    <property type="match status" value="1"/>
</dbReference>
<feature type="binding site" evidence="11">
    <location>
        <position position="109"/>
    </location>
    <ligand>
        <name>Zn(2+)</name>
        <dbReference type="ChEBI" id="CHEBI:29105"/>
    </ligand>
</feature>
<evidence type="ECO:0000256" key="5">
    <source>
        <dbReference type="ARBA" id="ARBA00022801"/>
    </source>
</evidence>
<dbReference type="GO" id="GO:0046872">
    <property type="term" value="F:metal ion binding"/>
    <property type="evidence" value="ECO:0007669"/>
    <property type="project" value="UniProtKB-KW"/>
</dbReference>
<evidence type="ECO:0000256" key="7">
    <source>
        <dbReference type="ARBA" id="ARBA00023295"/>
    </source>
</evidence>
<feature type="active site" description="Proton donor" evidence="9">
    <location>
        <position position="144"/>
    </location>
</feature>
<dbReference type="InterPro" id="IPR013739">
    <property type="entry name" value="Beta_galactosidase_C"/>
</dbReference>
<evidence type="ECO:0000313" key="16">
    <source>
        <dbReference type="Proteomes" id="UP000069697"/>
    </source>
</evidence>